<gene>
    <name evidence="1" type="ORF">L2E82_10546</name>
</gene>
<comment type="caution">
    <text evidence="1">The sequence shown here is derived from an EMBL/GenBank/DDBJ whole genome shotgun (WGS) entry which is preliminary data.</text>
</comment>
<reference evidence="2" key="1">
    <citation type="journal article" date="2022" name="Mol. Ecol. Resour.">
        <title>The genomes of chicory, endive, great burdock and yacon provide insights into Asteraceae palaeo-polyploidization history and plant inulin production.</title>
        <authorList>
            <person name="Fan W."/>
            <person name="Wang S."/>
            <person name="Wang H."/>
            <person name="Wang A."/>
            <person name="Jiang F."/>
            <person name="Liu H."/>
            <person name="Zhao H."/>
            <person name="Xu D."/>
            <person name="Zhang Y."/>
        </authorList>
    </citation>
    <scope>NUCLEOTIDE SEQUENCE [LARGE SCALE GENOMIC DNA]</scope>
    <source>
        <strain evidence="2">cv. Punajuju</strain>
    </source>
</reference>
<dbReference type="EMBL" id="CM042010">
    <property type="protein sequence ID" value="KAI3780562.1"/>
    <property type="molecule type" value="Genomic_DNA"/>
</dbReference>
<proteinExistence type="predicted"/>
<keyword evidence="2" id="KW-1185">Reference proteome</keyword>
<evidence type="ECO:0000313" key="1">
    <source>
        <dbReference type="EMBL" id="KAI3780562.1"/>
    </source>
</evidence>
<organism evidence="1 2">
    <name type="scientific">Cichorium intybus</name>
    <name type="common">Chicory</name>
    <dbReference type="NCBI Taxonomy" id="13427"/>
    <lineage>
        <taxon>Eukaryota</taxon>
        <taxon>Viridiplantae</taxon>
        <taxon>Streptophyta</taxon>
        <taxon>Embryophyta</taxon>
        <taxon>Tracheophyta</taxon>
        <taxon>Spermatophyta</taxon>
        <taxon>Magnoliopsida</taxon>
        <taxon>eudicotyledons</taxon>
        <taxon>Gunneridae</taxon>
        <taxon>Pentapetalae</taxon>
        <taxon>asterids</taxon>
        <taxon>campanulids</taxon>
        <taxon>Asterales</taxon>
        <taxon>Asteraceae</taxon>
        <taxon>Cichorioideae</taxon>
        <taxon>Cichorieae</taxon>
        <taxon>Cichoriinae</taxon>
        <taxon>Cichorium</taxon>
    </lineage>
</organism>
<sequence>MSGEARETRKSRFKLEIRPLKNIGNNGSKTSHQRATAIAPSFSFSNLGTCFTMGKIETLISDALRKMKGKILEIAGSHVSCRVLQTCAKYCSQDERNAVFEELPSKEQLAGFISSLHGHVASLLRHMVGSVVVEHAYQLGNATQKQALLMELYSTELQLVNIISKLNLQKRAVLRHMASVFQPILEKGIVDHSILHTALVQYFTIADKAVSREACFTALESESPCISSRRIPN</sequence>
<accession>A0ACB9GAR7</accession>
<name>A0ACB9GAR7_CICIN</name>
<reference evidence="1 2" key="2">
    <citation type="journal article" date="2022" name="Mol. Ecol. Resour.">
        <title>The genomes of chicory, endive, great burdock and yacon provide insights into Asteraceae paleo-polyploidization history and plant inulin production.</title>
        <authorList>
            <person name="Fan W."/>
            <person name="Wang S."/>
            <person name="Wang H."/>
            <person name="Wang A."/>
            <person name="Jiang F."/>
            <person name="Liu H."/>
            <person name="Zhao H."/>
            <person name="Xu D."/>
            <person name="Zhang Y."/>
        </authorList>
    </citation>
    <scope>NUCLEOTIDE SEQUENCE [LARGE SCALE GENOMIC DNA]</scope>
    <source>
        <strain evidence="2">cv. Punajuju</strain>
        <tissue evidence="1">Leaves</tissue>
    </source>
</reference>
<evidence type="ECO:0000313" key="2">
    <source>
        <dbReference type="Proteomes" id="UP001055811"/>
    </source>
</evidence>
<protein>
    <submittedName>
        <fullName evidence="1">Uncharacterized protein</fullName>
    </submittedName>
</protein>
<dbReference type="Proteomes" id="UP001055811">
    <property type="component" value="Linkage Group LG02"/>
</dbReference>